<evidence type="ECO:0000313" key="2">
    <source>
        <dbReference type="EMBL" id="ORZ38626.1"/>
    </source>
</evidence>
<comment type="caution">
    <text evidence="2">The sequence shown here is derived from an EMBL/GenBank/DDBJ whole genome shotgun (WGS) entry which is preliminary data.</text>
</comment>
<name>A0A1Y2HVI5_9FUNG</name>
<reference evidence="2 3" key="1">
    <citation type="submission" date="2016-07" db="EMBL/GenBank/DDBJ databases">
        <title>Pervasive Adenine N6-methylation of Active Genes in Fungi.</title>
        <authorList>
            <consortium name="DOE Joint Genome Institute"/>
            <person name="Mondo S.J."/>
            <person name="Dannebaum R.O."/>
            <person name="Kuo R.C."/>
            <person name="Labutti K."/>
            <person name="Haridas S."/>
            <person name="Kuo A."/>
            <person name="Salamov A."/>
            <person name="Ahrendt S.R."/>
            <person name="Lipzen A."/>
            <person name="Sullivan W."/>
            <person name="Andreopoulos W.B."/>
            <person name="Clum A."/>
            <person name="Lindquist E."/>
            <person name="Daum C."/>
            <person name="Ramamoorthy G.K."/>
            <person name="Gryganskyi A."/>
            <person name="Culley D."/>
            <person name="Magnuson J.K."/>
            <person name="James T.Y."/>
            <person name="O'Malley M.A."/>
            <person name="Stajich J.E."/>
            <person name="Spatafora J.W."/>
            <person name="Visel A."/>
            <person name="Grigoriev I.V."/>
        </authorList>
    </citation>
    <scope>NUCLEOTIDE SEQUENCE [LARGE SCALE GENOMIC DNA]</scope>
    <source>
        <strain evidence="2 3">PL171</strain>
    </source>
</reference>
<evidence type="ECO:0000256" key="1">
    <source>
        <dbReference type="SAM" id="MobiDB-lite"/>
    </source>
</evidence>
<protein>
    <submittedName>
        <fullName evidence="2">Uncharacterized protein</fullName>
    </submittedName>
</protein>
<accession>A0A1Y2HVI5</accession>
<evidence type="ECO:0000313" key="3">
    <source>
        <dbReference type="Proteomes" id="UP000193411"/>
    </source>
</evidence>
<dbReference type="AlphaFoldDB" id="A0A1Y2HVI5"/>
<gene>
    <name evidence="2" type="ORF">BCR44DRAFT_42510</name>
</gene>
<feature type="compositionally biased region" description="Basic residues" evidence="1">
    <location>
        <begin position="1"/>
        <end position="19"/>
    </location>
</feature>
<dbReference type="Proteomes" id="UP000193411">
    <property type="component" value="Unassembled WGS sequence"/>
</dbReference>
<proteinExistence type="predicted"/>
<keyword evidence="3" id="KW-1185">Reference proteome</keyword>
<dbReference type="EMBL" id="MCFL01000008">
    <property type="protein sequence ID" value="ORZ38626.1"/>
    <property type="molecule type" value="Genomic_DNA"/>
</dbReference>
<organism evidence="2 3">
    <name type="scientific">Catenaria anguillulae PL171</name>
    <dbReference type="NCBI Taxonomy" id="765915"/>
    <lineage>
        <taxon>Eukaryota</taxon>
        <taxon>Fungi</taxon>
        <taxon>Fungi incertae sedis</taxon>
        <taxon>Blastocladiomycota</taxon>
        <taxon>Blastocladiomycetes</taxon>
        <taxon>Blastocladiales</taxon>
        <taxon>Catenariaceae</taxon>
        <taxon>Catenaria</taxon>
    </lineage>
</organism>
<feature type="region of interest" description="Disordered" evidence="1">
    <location>
        <begin position="1"/>
        <end position="32"/>
    </location>
</feature>
<sequence>MPSKSKSRRLRAGKPRRPAQLKGSSSSGLIATLDSPAGRQPTCFVFRSVVVGKSWDQFESISCPSSSPRPVSFLLRSCGSTTANISHEDHLNMGWNHAIRSPYISFSSDLHWAIYYQLKHEHINKSNPSSVRHLYALEVIAIDVQNVSVSDLRAQANARAAREMLGTFQVRVVRKLSLMDLIPAHLRALSSQWFSEMKRFGSISGTGAKYPFARWKAEMRRVCAREFDAIAQGVDTWKAQVFVAVHPKPSSSFVAAHAANSHSLFPITESTPLLASSRPPIGPLADLLPLHHSRPEPQVLTGHSSTWQTAGQTAGSKLWACLLCIWDGLRRW</sequence>